<evidence type="ECO:0000256" key="1">
    <source>
        <dbReference type="ARBA" id="ARBA00023186"/>
    </source>
</evidence>
<name>W1NX60_AMBTC</name>
<proteinExistence type="predicted"/>
<gene>
    <name evidence="2" type="ORF">AMTR_s00110p00097130</name>
</gene>
<dbReference type="InterPro" id="IPR040400">
    <property type="entry name" value="BAG5/6/7/8"/>
</dbReference>
<reference evidence="3" key="1">
    <citation type="journal article" date="2013" name="Science">
        <title>The Amborella genome and the evolution of flowering plants.</title>
        <authorList>
            <consortium name="Amborella Genome Project"/>
        </authorList>
    </citation>
    <scope>NUCLEOTIDE SEQUENCE [LARGE SCALE GENOMIC DNA]</scope>
</reference>
<dbReference type="PANTHER" id="PTHR33322:SF4">
    <property type="entry name" value="BAG DOMAIN CONTAINING PROTEIN, EXPRESSED"/>
    <property type="match status" value="1"/>
</dbReference>
<evidence type="ECO:0000313" key="2">
    <source>
        <dbReference type="EMBL" id="ERM99933.1"/>
    </source>
</evidence>
<dbReference type="Proteomes" id="UP000017836">
    <property type="component" value="Unassembled WGS sequence"/>
</dbReference>
<organism evidence="2 3">
    <name type="scientific">Amborella trichopoda</name>
    <dbReference type="NCBI Taxonomy" id="13333"/>
    <lineage>
        <taxon>Eukaryota</taxon>
        <taxon>Viridiplantae</taxon>
        <taxon>Streptophyta</taxon>
        <taxon>Embryophyta</taxon>
        <taxon>Tracheophyta</taxon>
        <taxon>Spermatophyta</taxon>
        <taxon>Magnoliopsida</taxon>
        <taxon>Amborellales</taxon>
        <taxon>Amborellaceae</taxon>
        <taxon>Amborella</taxon>
    </lineage>
</organism>
<keyword evidence="1" id="KW-0143">Chaperone</keyword>
<dbReference type="AlphaFoldDB" id="W1NX60"/>
<sequence>MSLLIKIDSIQSGNVMIREGKKSITRELIHLIELIDSYSNHKGANKKWPHVKSKYLKFRVSDDHSQTSLEELKKEVAHLDLGFGVSINDVKSKDLTFGVSNNHSETSLEELKKEVAELDLGFRVSMNDRRTHFDEISSGLEGMISRAWEDDQQMISRVRENVHDPVEMQQNEIISRVCGNGHFPMEMTQDEMISRVLECDEGTHLDSGVYGKTYGKQGEIGLCAPKPLHMEPRISDLMKDVTKRVV</sequence>
<dbReference type="Gramene" id="ERM99933">
    <property type="protein sequence ID" value="ERM99933"/>
    <property type="gene ID" value="AMTR_s00110p00097130"/>
</dbReference>
<dbReference type="EMBL" id="KI394965">
    <property type="protein sequence ID" value="ERM99933.1"/>
    <property type="molecule type" value="Genomic_DNA"/>
</dbReference>
<dbReference type="HOGENOM" id="CLU_1130405_0_0_1"/>
<keyword evidence="3" id="KW-1185">Reference proteome</keyword>
<accession>W1NX60</accession>
<dbReference type="PANTHER" id="PTHR33322">
    <property type="entry name" value="BAG DOMAIN CONTAINING PROTEIN, EXPRESSED"/>
    <property type="match status" value="1"/>
</dbReference>
<evidence type="ECO:0000313" key="3">
    <source>
        <dbReference type="Proteomes" id="UP000017836"/>
    </source>
</evidence>
<protein>
    <submittedName>
        <fullName evidence="2">Uncharacterized protein</fullName>
    </submittedName>
</protein>